<comment type="caution">
    <text evidence="2">The sequence shown here is derived from an EMBL/GenBank/DDBJ whole genome shotgun (WGS) entry which is preliminary data.</text>
</comment>
<proteinExistence type="predicted"/>
<sequence>MSPARRSSKRRFDPAGSASPWHFQQTGAGHMGALPDADAPDRPKANPLRTSSLGCGIGRRITVTPGHVEVLALTSDDDHDIADFLERKRQWVFNTVREMERVISNRHAVPRFMTGSKILFRGRRMNRPAQGEELDYIAIQQTDNVSEILYSNFVDHLHINRVIQVHQNLVLKFAAQRDVDFAAGQDM</sequence>
<protein>
    <submittedName>
        <fullName evidence="2">Uncharacterized protein</fullName>
    </submittedName>
</protein>
<organism evidence="2 3">
    <name type="scientific">Mesorhizobium sangaii</name>
    <dbReference type="NCBI Taxonomy" id="505389"/>
    <lineage>
        <taxon>Bacteria</taxon>
        <taxon>Pseudomonadati</taxon>
        <taxon>Pseudomonadota</taxon>
        <taxon>Alphaproteobacteria</taxon>
        <taxon>Hyphomicrobiales</taxon>
        <taxon>Phyllobacteriaceae</taxon>
        <taxon>Mesorhizobium</taxon>
    </lineage>
</organism>
<name>A0A841P0A2_9HYPH</name>
<gene>
    <name evidence="2" type="ORF">HNQ71_001361</name>
</gene>
<reference evidence="2 3" key="1">
    <citation type="submission" date="2020-08" db="EMBL/GenBank/DDBJ databases">
        <title>Genomic Encyclopedia of Type Strains, Phase IV (KMG-IV): sequencing the most valuable type-strain genomes for metagenomic binning, comparative biology and taxonomic classification.</title>
        <authorList>
            <person name="Goeker M."/>
        </authorList>
    </citation>
    <scope>NUCLEOTIDE SEQUENCE [LARGE SCALE GENOMIC DNA]</scope>
    <source>
        <strain evidence="2 3">DSM 100039</strain>
    </source>
</reference>
<evidence type="ECO:0000313" key="3">
    <source>
        <dbReference type="Proteomes" id="UP000556329"/>
    </source>
</evidence>
<dbReference type="Proteomes" id="UP000556329">
    <property type="component" value="Unassembled WGS sequence"/>
</dbReference>
<dbReference type="EMBL" id="JACHEF010000001">
    <property type="protein sequence ID" value="MBB6408717.1"/>
    <property type="molecule type" value="Genomic_DNA"/>
</dbReference>
<evidence type="ECO:0000313" key="2">
    <source>
        <dbReference type="EMBL" id="MBB6408717.1"/>
    </source>
</evidence>
<accession>A0A841P0A2</accession>
<feature type="region of interest" description="Disordered" evidence="1">
    <location>
        <begin position="1"/>
        <end position="51"/>
    </location>
</feature>
<dbReference type="AlphaFoldDB" id="A0A841P0A2"/>
<dbReference type="RefSeq" id="WP_184871741.1">
    <property type="nucleotide sequence ID" value="NZ_JACHEF010000001.1"/>
</dbReference>
<keyword evidence="3" id="KW-1185">Reference proteome</keyword>
<evidence type="ECO:0000256" key="1">
    <source>
        <dbReference type="SAM" id="MobiDB-lite"/>
    </source>
</evidence>